<keyword evidence="4 6" id="KW-0371">Homeobox</keyword>
<evidence type="ECO:0000313" key="11">
    <source>
        <dbReference type="Proteomes" id="UP001153636"/>
    </source>
</evidence>
<evidence type="ECO:0000256" key="8">
    <source>
        <dbReference type="SAM" id="MobiDB-lite"/>
    </source>
</evidence>
<feature type="region of interest" description="Disordered" evidence="8">
    <location>
        <begin position="207"/>
        <end position="233"/>
    </location>
</feature>
<dbReference type="AlphaFoldDB" id="A0A9P0CWQ6"/>
<evidence type="ECO:0000256" key="2">
    <source>
        <dbReference type="ARBA" id="ARBA00022473"/>
    </source>
</evidence>
<gene>
    <name evidence="10" type="ORF">PSYICH_LOCUS8291</name>
</gene>
<keyword evidence="5 6" id="KW-0539">Nucleus</keyword>
<dbReference type="Gene3D" id="1.10.10.60">
    <property type="entry name" value="Homeodomain-like"/>
    <property type="match status" value="1"/>
</dbReference>
<dbReference type="GO" id="GO:0000977">
    <property type="term" value="F:RNA polymerase II transcription regulatory region sequence-specific DNA binding"/>
    <property type="evidence" value="ECO:0007669"/>
    <property type="project" value="TreeGrafter"/>
</dbReference>
<dbReference type="Proteomes" id="UP001153636">
    <property type="component" value="Chromosome 22"/>
</dbReference>
<dbReference type="InterPro" id="IPR050649">
    <property type="entry name" value="Paired_Homeobox_TFs"/>
</dbReference>
<protein>
    <recommendedName>
        <fullName evidence="9">Homeobox domain-containing protein</fullName>
    </recommendedName>
</protein>
<dbReference type="SMART" id="SM00389">
    <property type="entry name" value="HOX"/>
    <property type="match status" value="1"/>
</dbReference>
<dbReference type="PANTHER" id="PTHR24329">
    <property type="entry name" value="HOMEOBOX PROTEIN ARISTALESS"/>
    <property type="match status" value="1"/>
</dbReference>
<evidence type="ECO:0000256" key="6">
    <source>
        <dbReference type="PROSITE-ProRule" id="PRU00108"/>
    </source>
</evidence>
<keyword evidence="3 6" id="KW-0238">DNA-binding</keyword>
<evidence type="ECO:0000256" key="4">
    <source>
        <dbReference type="ARBA" id="ARBA00023155"/>
    </source>
</evidence>
<evidence type="ECO:0000256" key="5">
    <source>
        <dbReference type="ARBA" id="ARBA00023242"/>
    </source>
</evidence>
<dbReference type="PROSITE" id="PS50071">
    <property type="entry name" value="HOMEOBOX_2"/>
    <property type="match status" value="1"/>
</dbReference>
<dbReference type="GO" id="GO:0005634">
    <property type="term" value="C:nucleus"/>
    <property type="evidence" value="ECO:0007669"/>
    <property type="project" value="UniProtKB-SubCell"/>
</dbReference>
<dbReference type="FunFam" id="1.10.10.60:FF:000102">
    <property type="entry name" value="Aristaless related homeobox"/>
    <property type="match status" value="1"/>
</dbReference>
<dbReference type="PROSITE" id="PS00027">
    <property type="entry name" value="HOMEOBOX_1"/>
    <property type="match status" value="1"/>
</dbReference>
<evidence type="ECO:0000256" key="1">
    <source>
        <dbReference type="ARBA" id="ARBA00004123"/>
    </source>
</evidence>
<dbReference type="GO" id="GO:0000981">
    <property type="term" value="F:DNA-binding transcription factor activity, RNA polymerase II-specific"/>
    <property type="evidence" value="ECO:0007669"/>
    <property type="project" value="InterPro"/>
</dbReference>
<evidence type="ECO:0000256" key="7">
    <source>
        <dbReference type="RuleBase" id="RU000682"/>
    </source>
</evidence>
<organism evidence="10 11">
    <name type="scientific">Psylliodes chrysocephalus</name>
    <dbReference type="NCBI Taxonomy" id="3402493"/>
    <lineage>
        <taxon>Eukaryota</taxon>
        <taxon>Metazoa</taxon>
        <taxon>Ecdysozoa</taxon>
        <taxon>Arthropoda</taxon>
        <taxon>Hexapoda</taxon>
        <taxon>Insecta</taxon>
        <taxon>Pterygota</taxon>
        <taxon>Neoptera</taxon>
        <taxon>Endopterygota</taxon>
        <taxon>Coleoptera</taxon>
        <taxon>Polyphaga</taxon>
        <taxon>Cucujiformia</taxon>
        <taxon>Chrysomeloidea</taxon>
        <taxon>Chrysomelidae</taxon>
        <taxon>Galerucinae</taxon>
        <taxon>Alticini</taxon>
        <taxon>Psylliodes</taxon>
    </lineage>
</organism>
<sequence length="258" mass="29214">MSQSNVLAEEIRPRALYSIDQILGVSSSTNVKNIDADLKGDSISEGELVEESLDDSGDSRPRKIRRSRTTFTTFQLHQLERAFEKTQYPDVFTREELAMRLDLSEARVQVWFQNRRAKWRKREKAMGREAVSFMHPGDQGMPEFTIHGPVALPQMHNDHFWPTMPFPPMFNPALGIHWPPKAPMHPTFHAFLSQYVLAGGVPPINFSSNPIPDERSRSSSPELHSPSQLSPSALEALRARTQEILLPPSSPRKVHANS</sequence>
<proteinExistence type="predicted"/>
<reference evidence="10" key="1">
    <citation type="submission" date="2022-01" db="EMBL/GenBank/DDBJ databases">
        <authorList>
            <person name="King R."/>
        </authorList>
    </citation>
    <scope>NUCLEOTIDE SEQUENCE</scope>
</reference>
<dbReference type="InterPro" id="IPR001356">
    <property type="entry name" value="HD"/>
</dbReference>
<feature type="DNA-binding region" description="Homeobox" evidence="6">
    <location>
        <begin position="64"/>
        <end position="123"/>
    </location>
</feature>
<feature type="domain" description="Homeobox" evidence="9">
    <location>
        <begin position="62"/>
        <end position="122"/>
    </location>
</feature>
<name>A0A9P0CWQ6_9CUCU</name>
<dbReference type="PANTHER" id="PTHR24329:SF570">
    <property type="entry name" value="HOMEOBRAIN"/>
    <property type="match status" value="1"/>
</dbReference>
<dbReference type="OrthoDB" id="6159439at2759"/>
<evidence type="ECO:0000256" key="3">
    <source>
        <dbReference type="ARBA" id="ARBA00023125"/>
    </source>
</evidence>
<dbReference type="InterPro" id="IPR009057">
    <property type="entry name" value="Homeodomain-like_sf"/>
</dbReference>
<feature type="compositionally biased region" description="Low complexity" evidence="8">
    <location>
        <begin position="218"/>
        <end position="232"/>
    </location>
</feature>
<keyword evidence="2" id="KW-0217">Developmental protein</keyword>
<evidence type="ECO:0000259" key="9">
    <source>
        <dbReference type="PROSITE" id="PS50071"/>
    </source>
</evidence>
<dbReference type="EMBL" id="OV651834">
    <property type="protein sequence ID" value="CAH1107610.1"/>
    <property type="molecule type" value="Genomic_DNA"/>
</dbReference>
<accession>A0A9P0CWQ6</accession>
<dbReference type="InterPro" id="IPR017970">
    <property type="entry name" value="Homeobox_CS"/>
</dbReference>
<dbReference type="SUPFAM" id="SSF46689">
    <property type="entry name" value="Homeodomain-like"/>
    <property type="match status" value="1"/>
</dbReference>
<evidence type="ECO:0000313" key="10">
    <source>
        <dbReference type="EMBL" id="CAH1107610.1"/>
    </source>
</evidence>
<dbReference type="CDD" id="cd00086">
    <property type="entry name" value="homeodomain"/>
    <property type="match status" value="1"/>
</dbReference>
<dbReference type="Pfam" id="PF00046">
    <property type="entry name" value="Homeodomain"/>
    <property type="match status" value="1"/>
</dbReference>
<keyword evidence="11" id="KW-1185">Reference proteome</keyword>
<comment type="subcellular location">
    <subcellularLocation>
        <location evidence="1 6 7">Nucleus</location>
    </subcellularLocation>
</comment>